<sequence length="256" mass="27780">MLNKFYACKPSKLLHEKWSPKFVISVAHENHQVELPDSFMQGFSVSKQEQDKVAKFTFRGLPTELKHVSVVIAAITSCTNTSNPSIMLGAGLVPKKACELGLEVKPWIKTSLALGSGAVTKYLHKSGLQKYLNQQGFNLVGYGCTCIGNSRDLDESVASAITDNALSHGAPWHSGCLSRSCFSKKKCLPMLMMFLGILSSDIEVAAVLSVNRNFEGRVHPLTRANYLASPPLVVAYALAGTVKAYTTRVGSDPFPT</sequence>
<dbReference type="STRING" id="33114.A0A2G2XLX7"/>
<proteinExistence type="predicted"/>
<keyword evidence="6" id="KW-1185">Reference proteome</keyword>
<dbReference type="SUPFAM" id="SSF53732">
    <property type="entry name" value="Aconitase iron-sulfur domain"/>
    <property type="match status" value="1"/>
</dbReference>
<feature type="domain" description="Aconitase/3-isopropylmalate dehydratase large subunit alpha/beta/alpha" evidence="4">
    <location>
        <begin position="40"/>
        <end position="240"/>
    </location>
</feature>
<gene>
    <name evidence="5" type="ORF">CQW23_00858</name>
</gene>
<keyword evidence="2" id="KW-0408">Iron</keyword>
<dbReference type="EMBL" id="MLFT02000001">
    <property type="protein sequence ID" value="PHT58495.1"/>
    <property type="molecule type" value="Genomic_DNA"/>
</dbReference>
<comment type="caution">
    <text evidence="5">The sequence shown here is derived from an EMBL/GenBank/DDBJ whole genome shotgun (WGS) entry which is preliminary data.</text>
</comment>
<name>A0A2G2XLX7_CAPBA</name>
<dbReference type="GO" id="GO:0051536">
    <property type="term" value="F:iron-sulfur cluster binding"/>
    <property type="evidence" value="ECO:0007669"/>
    <property type="project" value="UniProtKB-KW"/>
</dbReference>
<dbReference type="InterPro" id="IPR036008">
    <property type="entry name" value="Aconitase_4Fe-4S_dom"/>
</dbReference>
<dbReference type="InterPro" id="IPR015931">
    <property type="entry name" value="Acnase/IPM_dHydase_lsu_aba_1/3"/>
</dbReference>
<dbReference type="InterPro" id="IPR006249">
    <property type="entry name" value="Aconitase/IRP2"/>
</dbReference>
<dbReference type="Pfam" id="PF00330">
    <property type="entry name" value="Aconitase"/>
    <property type="match status" value="1"/>
</dbReference>
<evidence type="ECO:0000313" key="6">
    <source>
        <dbReference type="Proteomes" id="UP000224567"/>
    </source>
</evidence>
<keyword evidence="3" id="KW-0411">Iron-sulfur</keyword>
<evidence type="ECO:0000256" key="2">
    <source>
        <dbReference type="ARBA" id="ARBA00023004"/>
    </source>
</evidence>
<keyword evidence="1" id="KW-0479">Metal-binding</keyword>
<reference evidence="5 6" key="1">
    <citation type="journal article" date="2017" name="Genome Biol.">
        <title>New reference genome sequences of hot pepper reveal the massive evolution of plant disease-resistance genes by retroduplication.</title>
        <authorList>
            <person name="Kim S."/>
            <person name="Park J."/>
            <person name="Yeom S.I."/>
            <person name="Kim Y.M."/>
            <person name="Seo E."/>
            <person name="Kim K.T."/>
            <person name="Kim M.S."/>
            <person name="Lee J.M."/>
            <person name="Cheong K."/>
            <person name="Shin H.S."/>
            <person name="Kim S.B."/>
            <person name="Han K."/>
            <person name="Lee J."/>
            <person name="Park M."/>
            <person name="Lee H.A."/>
            <person name="Lee H.Y."/>
            <person name="Lee Y."/>
            <person name="Oh S."/>
            <person name="Lee J.H."/>
            <person name="Choi E."/>
            <person name="Choi E."/>
            <person name="Lee S.E."/>
            <person name="Jeon J."/>
            <person name="Kim H."/>
            <person name="Choi G."/>
            <person name="Song H."/>
            <person name="Lee J."/>
            <person name="Lee S.C."/>
            <person name="Kwon J.K."/>
            <person name="Lee H.Y."/>
            <person name="Koo N."/>
            <person name="Hong Y."/>
            <person name="Kim R.W."/>
            <person name="Kang W.H."/>
            <person name="Huh J.H."/>
            <person name="Kang B.C."/>
            <person name="Yang T.J."/>
            <person name="Lee Y.H."/>
            <person name="Bennetzen J.L."/>
            <person name="Choi D."/>
        </authorList>
    </citation>
    <scope>NUCLEOTIDE SEQUENCE [LARGE SCALE GENOMIC DNA]</scope>
    <source>
        <strain evidence="6">cv. PBC81</strain>
    </source>
</reference>
<evidence type="ECO:0000256" key="1">
    <source>
        <dbReference type="ARBA" id="ARBA00022723"/>
    </source>
</evidence>
<dbReference type="Gene3D" id="3.30.499.10">
    <property type="entry name" value="Aconitase, domain 3"/>
    <property type="match status" value="1"/>
</dbReference>
<dbReference type="OrthoDB" id="2279155at2759"/>
<evidence type="ECO:0000259" key="4">
    <source>
        <dbReference type="Pfam" id="PF00330"/>
    </source>
</evidence>
<dbReference type="Proteomes" id="UP000224567">
    <property type="component" value="Unassembled WGS sequence"/>
</dbReference>
<dbReference type="PANTHER" id="PTHR11670">
    <property type="entry name" value="ACONITASE/IRON-RESPONSIVE ELEMENT FAMILY MEMBER"/>
    <property type="match status" value="1"/>
</dbReference>
<dbReference type="GO" id="GO:0046872">
    <property type="term" value="F:metal ion binding"/>
    <property type="evidence" value="ECO:0007669"/>
    <property type="project" value="UniProtKB-KW"/>
</dbReference>
<dbReference type="InterPro" id="IPR018136">
    <property type="entry name" value="Aconitase_4Fe-4S_BS"/>
</dbReference>
<reference evidence="6" key="2">
    <citation type="journal article" date="2017" name="J. Anim. Genet.">
        <title>Multiple reference genome sequences of hot pepper reveal the massive evolution of plant disease resistance genes by retroduplication.</title>
        <authorList>
            <person name="Kim S."/>
            <person name="Park J."/>
            <person name="Yeom S.-I."/>
            <person name="Kim Y.-M."/>
            <person name="Seo E."/>
            <person name="Kim K.-T."/>
            <person name="Kim M.-S."/>
            <person name="Lee J.M."/>
            <person name="Cheong K."/>
            <person name="Shin H.-S."/>
            <person name="Kim S.-B."/>
            <person name="Han K."/>
            <person name="Lee J."/>
            <person name="Park M."/>
            <person name="Lee H.-A."/>
            <person name="Lee H.-Y."/>
            <person name="Lee Y."/>
            <person name="Oh S."/>
            <person name="Lee J.H."/>
            <person name="Choi E."/>
            <person name="Choi E."/>
            <person name="Lee S.E."/>
            <person name="Jeon J."/>
            <person name="Kim H."/>
            <person name="Choi G."/>
            <person name="Song H."/>
            <person name="Lee J."/>
            <person name="Lee S.-C."/>
            <person name="Kwon J.-K."/>
            <person name="Lee H.-Y."/>
            <person name="Koo N."/>
            <person name="Hong Y."/>
            <person name="Kim R.W."/>
            <person name="Kang W.-H."/>
            <person name="Huh J.H."/>
            <person name="Kang B.-C."/>
            <person name="Yang T.-J."/>
            <person name="Lee Y.-H."/>
            <person name="Bennetzen J.L."/>
            <person name="Choi D."/>
        </authorList>
    </citation>
    <scope>NUCLEOTIDE SEQUENCE [LARGE SCALE GENOMIC DNA]</scope>
    <source>
        <strain evidence="6">cv. PBC81</strain>
    </source>
</reference>
<evidence type="ECO:0000256" key="3">
    <source>
        <dbReference type="ARBA" id="ARBA00023014"/>
    </source>
</evidence>
<dbReference type="InterPro" id="IPR001030">
    <property type="entry name" value="Acoase/IPM_deHydtase_lsu_aba"/>
</dbReference>
<dbReference type="PROSITE" id="PS00450">
    <property type="entry name" value="ACONITASE_1"/>
    <property type="match status" value="1"/>
</dbReference>
<protein>
    <submittedName>
        <fullName evidence="5">Aconitate hydratase, cytoplasmic</fullName>
    </submittedName>
</protein>
<dbReference type="AlphaFoldDB" id="A0A2G2XLX7"/>
<evidence type="ECO:0000313" key="5">
    <source>
        <dbReference type="EMBL" id="PHT58495.1"/>
    </source>
</evidence>
<accession>A0A2G2XLX7</accession>
<organism evidence="5 6">
    <name type="scientific">Capsicum baccatum</name>
    <name type="common">Peruvian pepper</name>
    <dbReference type="NCBI Taxonomy" id="33114"/>
    <lineage>
        <taxon>Eukaryota</taxon>
        <taxon>Viridiplantae</taxon>
        <taxon>Streptophyta</taxon>
        <taxon>Embryophyta</taxon>
        <taxon>Tracheophyta</taxon>
        <taxon>Spermatophyta</taxon>
        <taxon>Magnoliopsida</taxon>
        <taxon>eudicotyledons</taxon>
        <taxon>Gunneridae</taxon>
        <taxon>Pentapetalae</taxon>
        <taxon>asterids</taxon>
        <taxon>lamiids</taxon>
        <taxon>Solanales</taxon>
        <taxon>Solanaceae</taxon>
        <taxon>Solanoideae</taxon>
        <taxon>Capsiceae</taxon>
        <taxon>Capsicum</taxon>
    </lineage>
</organism>